<dbReference type="GO" id="GO:0006508">
    <property type="term" value="P:proteolysis"/>
    <property type="evidence" value="ECO:0007669"/>
    <property type="project" value="InterPro"/>
</dbReference>
<dbReference type="SUPFAM" id="SSF50630">
    <property type="entry name" value="Acid proteases"/>
    <property type="match status" value="1"/>
</dbReference>
<sequence>MSSVGARAQTETHLAVEIGTPKQKVQLAIDTLYTGTLVLERCAELNEERLEQCTQSGTYNVNASETATRIEIDNTHGYSSTIAESYDDLTIGGLETLKNVSFHVQTDPAFLYYGILGLDYGLGFNTYTPTTLDSLVDQNIIASKSFSLALGGPDDDVGSLIFGGIDTKKFTGTLHKLPSKKPVGSNIREDEYHYWMRPEGVTLDDATGNVTRVPGFNFHSSPLGTGGYIPSDIAAIIARAYGVYEPSDEDADPKYITYPIDCELRDRVNGSVALEFPGGLNVSIPYREFISGYSIYGTPVTDCYIGSGPRTTPSDSWAIGNSFLRRVYAVFDQDEKAVWLAKYQNCGSEVVKFEREEGIRGQCGSGGGGSSTSNDENGGSGTSDDGSDGSESSSGGTQDGADDGSAGARAGVAMGAVVFAAVMSLAGL</sequence>
<dbReference type="InterPro" id="IPR033121">
    <property type="entry name" value="PEPTIDASE_A1"/>
</dbReference>
<organism evidence="4 5">
    <name type="scientific">Plectosphaerella plurivora</name>
    <dbReference type="NCBI Taxonomy" id="936078"/>
    <lineage>
        <taxon>Eukaryota</taxon>
        <taxon>Fungi</taxon>
        <taxon>Dikarya</taxon>
        <taxon>Ascomycota</taxon>
        <taxon>Pezizomycotina</taxon>
        <taxon>Sordariomycetes</taxon>
        <taxon>Hypocreomycetidae</taxon>
        <taxon>Glomerellales</taxon>
        <taxon>Plectosphaerellaceae</taxon>
        <taxon>Plectosphaerella</taxon>
    </lineage>
</organism>
<proteinExistence type="inferred from homology"/>
<feature type="region of interest" description="Disordered" evidence="2">
    <location>
        <begin position="359"/>
        <end position="407"/>
    </location>
</feature>
<dbReference type="InterPro" id="IPR021109">
    <property type="entry name" value="Peptidase_aspartic_dom_sf"/>
</dbReference>
<gene>
    <name evidence="4" type="ORF">F5X68DRAFT_251740</name>
</gene>
<dbReference type="GO" id="GO:0004190">
    <property type="term" value="F:aspartic-type endopeptidase activity"/>
    <property type="evidence" value="ECO:0007669"/>
    <property type="project" value="InterPro"/>
</dbReference>
<comment type="caution">
    <text evidence="4">The sequence shown here is derived from an EMBL/GenBank/DDBJ whole genome shotgun (WGS) entry which is preliminary data.</text>
</comment>
<evidence type="ECO:0000313" key="4">
    <source>
        <dbReference type="EMBL" id="KAH6662634.1"/>
    </source>
</evidence>
<dbReference type="Gene3D" id="2.40.70.10">
    <property type="entry name" value="Acid Proteases"/>
    <property type="match status" value="2"/>
</dbReference>
<dbReference type="OrthoDB" id="771136at2759"/>
<evidence type="ECO:0000313" key="5">
    <source>
        <dbReference type="Proteomes" id="UP000770015"/>
    </source>
</evidence>
<protein>
    <submittedName>
        <fullName evidence="4">Aspartic peptidase domain-containing protein</fullName>
    </submittedName>
</protein>
<dbReference type="PANTHER" id="PTHR47966:SF65">
    <property type="entry name" value="ASPARTIC-TYPE ENDOPEPTIDASE"/>
    <property type="match status" value="1"/>
</dbReference>
<reference evidence="4" key="1">
    <citation type="journal article" date="2021" name="Nat. Commun.">
        <title>Genetic determinants of endophytism in the Arabidopsis root mycobiome.</title>
        <authorList>
            <person name="Mesny F."/>
            <person name="Miyauchi S."/>
            <person name="Thiergart T."/>
            <person name="Pickel B."/>
            <person name="Atanasova L."/>
            <person name="Karlsson M."/>
            <person name="Huettel B."/>
            <person name="Barry K.W."/>
            <person name="Haridas S."/>
            <person name="Chen C."/>
            <person name="Bauer D."/>
            <person name="Andreopoulos W."/>
            <person name="Pangilinan J."/>
            <person name="LaButti K."/>
            <person name="Riley R."/>
            <person name="Lipzen A."/>
            <person name="Clum A."/>
            <person name="Drula E."/>
            <person name="Henrissat B."/>
            <person name="Kohler A."/>
            <person name="Grigoriev I.V."/>
            <person name="Martin F.M."/>
            <person name="Hacquard S."/>
        </authorList>
    </citation>
    <scope>NUCLEOTIDE SEQUENCE</scope>
    <source>
        <strain evidence="4">MPI-SDFR-AT-0117</strain>
    </source>
</reference>
<dbReference type="PROSITE" id="PS51767">
    <property type="entry name" value="PEPTIDASE_A1"/>
    <property type="match status" value="1"/>
</dbReference>
<dbReference type="Pfam" id="PF00026">
    <property type="entry name" value="Asp"/>
    <property type="match status" value="1"/>
</dbReference>
<evidence type="ECO:0000256" key="2">
    <source>
        <dbReference type="SAM" id="MobiDB-lite"/>
    </source>
</evidence>
<dbReference type="PANTHER" id="PTHR47966">
    <property type="entry name" value="BETA-SITE APP-CLEAVING ENZYME, ISOFORM A-RELATED"/>
    <property type="match status" value="1"/>
</dbReference>
<name>A0A9P8V047_9PEZI</name>
<feature type="domain" description="Peptidase A1" evidence="3">
    <location>
        <begin position="12"/>
        <end position="341"/>
    </location>
</feature>
<accession>A0A9P8V047</accession>
<comment type="similarity">
    <text evidence="1">Belongs to the peptidase A1 family.</text>
</comment>
<dbReference type="Proteomes" id="UP000770015">
    <property type="component" value="Unassembled WGS sequence"/>
</dbReference>
<dbReference type="PRINTS" id="PR00792">
    <property type="entry name" value="PEPSIN"/>
</dbReference>
<dbReference type="AlphaFoldDB" id="A0A9P8V047"/>
<keyword evidence="5" id="KW-1185">Reference proteome</keyword>
<evidence type="ECO:0000259" key="3">
    <source>
        <dbReference type="PROSITE" id="PS51767"/>
    </source>
</evidence>
<feature type="compositionally biased region" description="Gly residues" evidence="2">
    <location>
        <begin position="361"/>
        <end position="370"/>
    </location>
</feature>
<dbReference type="EMBL" id="JAGSXJ010000045">
    <property type="protein sequence ID" value="KAH6662634.1"/>
    <property type="molecule type" value="Genomic_DNA"/>
</dbReference>
<dbReference type="InterPro" id="IPR001461">
    <property type="entry name" value="Aspartic_peptidase_A1"/>
</dbReference>
<evidence type="ECO:0000256" key="1">
    <source>
        <dbReference type="ARBA" id="ARBA00007447"/>
    </source>
</evidence>